<gene>
    <name evidence="9" type="ORF">U9M48_031188</name>
</gene>
<proteinExistence type="predicted"/>
<dbReference type="Proteomes" id="UP001341281">
    <property type="component" value="Chromosome 07"/>
</dbReference>
<evidence type="ECO:0000313" key="10">
    <source>
        <dbReference type="Proteomes" id="UP001341281"/>
    </source>
</evidence>
<reference evidence="9 10" key="1">
    <citation type="submission" date="2024-02" db="EMBL/GenBank/DDBJ databases">
        <title>High-quality chromosome-scale genome assembly of Pensacola bahiagrass (Paspalum notatum Flugge var. saurae).</title>
        <authorList>
            <person name="Vega J.M."/>
            <person name="Podio M."/>
            <person name="Orjuela J."/>
            <person name="Siena L.A."/>
            <person name="Pessino S.C."/>
            <person name="Combes M.C."/>
            <person name="Mariac C."/>
            <person name="Albertini E."/>
            <person name="Pupilli F."/>
            <person name="Ortiz J.P.A."/>
            <person name="Leblanc O."/>
        </authorList>
    </citation>
    <scope>NUCLEOTIDE SEQUENCE [LARGE SCALE GENOMIC DNA]</scope>
    <source>
        <strain evidence="9">R1</strain>
        <tissue evidence="9">Leaf</tissue>
    </source>
</reference>
<evidence type="ECO:0000256" key="3">
    <source>
        <dbReference type="ARBA" id="ARBA00022722"/>
    </source>
</evidence>
<dbReference type="EMBL" id="CP144751">
    <property type="protein sequence ID" value="WVZ84127.1"/>
    <property type="molecule type" value="Genomic_DNA"/>
</dbReference>
<dbReference type="GO" id="GO:0004519">
    <property type="term" value="F:endonuclease activity"/>
    <property type="evidence" value="ECO:0007669"/>
    <property type="project" value="UniProtKB-KW"/>
</dbReference>
<dbReference type="InterPro" id="IPR050951">
    <property type="entry name" value="Retrovirus_Pol_polyprotein"/>
</dbReference>
<evidence type="ECO:0000313" key="9">
    <source>
        <dbReference type="EMBL" id="WVZ84127.1"/>
    </source>
</evidence>
<dbReference type="AlphaFoldDB" id="A0AAQ3U5B6"/>
<dbReference type="PANTHER" id="PTHR37984:SF5">
    <property type="entry name" value="PROTEIN NYNRIN-LIKE"/>
    <property type="match status" value="1"/>
</dbReference>
<evidence type="ECO:0000259" key="8">
    <source>
        <dbReference type="Pfam" id="PF17917"/>
    </source>
</evidence>
<evidence type="ECO:0000256" key="4">
    <source>
        <dbReference type="ARBA" id="ARBA00022759"/>
    </source>
</evidence>
<sequence length="334" mass="38921">MCIDYRKLNKATKKDHFPLPFIDEMLERLAKNTHFCYLDGYSGFFQIPIHPDDQHKTTFTCPYGTFAYRRMPFGLCNAPASFQRCMMAIFSDFIEDIMEVFMDDFSVHGTKKVLKRCEEVDLVLNWEKCHFMVTRGLVLGHVISEKGIEVDKAKIETVEKLPPPTNIKSLRSFLGHAGFYRRFIKDFSKIAKPLTYLLQKDIPFEFTEECECTDHSTTAHYLPFEIMCDAVDYAVGAVLGQRKNGKVHAIYYASKTLNEAQVNYATTEKELLAIVFAFEKFRSYIVNSKVIVYTDHAAIKYLLTKKDAKPRLIRWILMLQEFDVEIETRRELRM</sequence>
<keyword evidence="5" id="KW-0378">Hydrolase</keyword>
<accession>A0AAQ3U5B6</accession>
<keyword evidence="3" id="KW-0540">Nuclease</keyword>
<evidence type="ECO:0000256" key="1">
    <source>
        <dbReference type="ARBA" id="ARBA00022679"/>
    </source>
</evidence>
<protein>
    <recommendedName>
        <fullName evidence="11">Reverse transcriptase</fullName>
    </recommendedName>
</protein>
<dbReference type="GO" id="GO:0003964">
    <property type="term" value="F:RNA-directed DNA polymerase activity"/>
    <property type="evidence" value="ECO:0007669"/>
    <property type="project" value="UniProtKB-KW"/>
</dbReference>
<feature type="domain" description="Reverse transcriptase" evidence="7">
    <location>
        <begin position="2"/>
        <end position="142"/>
    </location>
</feature>
<evidence type="ECO:0000256" key="6">
    <source>
        <dbReference type="ARBA" id="ARBA00022918"/>
    </source>
</evidence>
<keyword evidence="1" id="KW-0808">Transferase</keyword>
<name>A0AAQ3U5B6_PASNO</name>
<evidence type="ECO:0000256" key="2">
    <source>
        <dbReference type="ARBA" id="ARBA00022695"/>
    </source>
</evidence>
<dbReference type="SUPFAM" id="SSF56672">
    <property type="entry name" value="DNA/RNA polymerases"/>
    <property type="match status" value="1"/>
</dbReference>
<dbReference type="InterPro" id="IPR041373">
    <property type="entry name" value="RT_RNaseH"/>
</dbReference>
<dbReference type="PANTHER" id="PTHR37984">
    <property type="entry name" value="PROTEIN CBG26694"/>
    <property type="match status" value="1"/>
</dbReference>
<dbReference type="FunFam" id="3.30.70.270:FF:000020">
    <property type="entry name" value="Transposon Tf2-6 polyprotein-like Protein"/>
    <property type="match status" value="1"/>
</dbReference>
<dbReference type="InterPro" id="IPR000477">
    <property type="entry name" value="RT_dom"/>
</dbReference>
<dbReference type="FunFam" id="3.10.20.370:FF:000001">
    <property type="entry name" value="Retrovirus-related Pol polyprotein from transposon 17.6-like protein"/>
    <property type="match status" value="1"/>
</dbReference>
<dbReference type="GO" id="GO:0016787">
    <property type="term" value="F:hydrolase activity"/>
    <property type="evidence" value="ECO:0007669"/>
    <property type="project" value="UniProtKB-KW"/>
</dbReference>
<dbReference type="InterPro" id="IPR043502">
    <property type="entry name" value="DNA/RNA_pol_sf"/>
</dbReference>
<keyword evidence="2" id="KW-0548">Nucleotidyltransferase</keyword>
<dbReference type="Pfam" id="PF00078">
    <property type="entry name" value="RVT_1"/>
    <property type="match status" value="1"/>
</dbReference>
<evidence type="ECO:0008006" key="11">
    <source>
        <dbReference type="Google" id="ProtNLM"/>
    </source>
</evidence>
<feature type="domain" description="Reverse transcriptase RNase H-like" evidence="8">
    <location>
        <begin position="223"/>
        <end position="322"/>
    </location>
</feature>
<dbReference type="Pfam" id="PF17917">
    <property type="entry name" value="RT_RNaseH"/>
    <property type="match status" value="1"/>
</dbReference>
<keyword evidence="10" id="KW-1185">Reference proteome</keyword>
<organism evidence="9 10">
    <name type="scientific">Paspalum notatum var. saurae</name>
    <dbReference type="NCBI Taxonomy" id="547442"/>
    <lineage>
        <taxon>Eukaryota</taxon>
        <taxon>Viridiplantae</taxon>
        <taxon>Streptophyta</taxon>
        <taxon>Embryophyta</taxon>
        <taxon>Tracheophyta</taxon>
        <taxon>Spermatophyta</taxon>
        <taxon>Magnoliopsida</taxon>
        <taxon>Liliopsida</taxon>
        <taxon>Poales</taxon>
        <taxon>Poaceae</taxon>
        <taxon>PACMAD clade</taxon>
        <taxon>Panicoideae</taxon>
        <taxon>Andropogonodae</taxon>
        <taxon>Paspaleae</taxon>
        <taxon>Paspalinae</taxon>
        <taxon>Paspalum</taxon>
    </lineage>
</organism>
<dbReference type="CDD" id="cd09274">
    <property type="entry name" value="RNase_HI_RT_Ty3"/>
    <property type="match status" value="1"/>
</dbReference>
<dbReference type="CDD" id="cd01647">
    <property type="entry name" value="RT_LTR"/>
    <property type="match status" value="1"/>
</dbReference>
<evidence type="ECO:0000256" key="5">
    <source>
        <dbReference type="ARBA" id="ARBA00022801"/>
    </source>
</evidence>
<dbReference type="InterPro" id="IPR043128">
    <property type="entry name" value="Rev_trsase/Diguanyl_cyclase"/>
</dbReference>
<keyword evidence="6" id="KW-0695">RNA-directed DNA polymerase</keyword>
<dbReference type="Gene3D" id="3.10.10.10">
    <property type="entry name" value="HIV Type 1 Reverse Transcriptase, subunit A, domain 1"/>
    <property type="match status" value="1"/>
</dbReference>
<dbReference type="Gene3D" id="3.30.70.270">
    <property type="match status" value="2"/>
</dbReference>
<evidence type="ECO:0000259" key="7">
    <source>
        <dbReference type="Pfam" id="PF00078"/>
    </source>
</evidence>
<keyword evidence="4" id="KW-0255">Endonuclease</keyword>